<name>A0ABU5BZI9_9GAMM</name>
<protein>
    <recommendedName>
        <fullName evidence="3">Polar amino acid transport system substrate-binding protein</fullName>
    </recommendedName>
</protein>
<dbReference type="Proteomes" id="UP001281217">
    <property type="component" value="Unassembled WGS sequence"/>
</dbReference>
<evidence type="ECO:0000313" key="2">
    <source>
        <dbReference type="Proteomes" id="UP001281217"/>
    </source>
</evidence>
<accession>A0ABU5BZI9</accession>
<comment type="caution">
    <text evidence="1">The sequence shown here is derived from an EMBL/GenBank/DDBJ whole genome shotgun (WGS) entry which is preliminary data.</text>
</comment>
<dbReference type="EMBL" id="JAVRDO010000007">
    <property type="protein sequence ID" value="MDX9688194.1"/>
    <property type="molecule type" value="Genomic_DNA"/>
</dbReference>
<evidence type="ECO:0008006" key="3">
    <source>
        <dbReference type="Google" id="ProtNLM"/>
    </source>
</evidence>
<reference evidence="2" key="1">
    <citation type="submission" date="2023-07" db="EMBL/GenBank/DDBJ databases">
        <authorList>
            <person name="de Witt J."/>
        </authorList>
    </citation>
    <scope>NUCLEOTIDE SEQUENCE [LARGE SCALE GENOMIC DNA]</scope>
    <source>
        <strain evidence="2">FZJ</strain>
    </source>
</reference>
<proteinExistence type="predicted"/>
<keyword evidence="2" id="KW-1185">Reference proteome</keyword>
<evidence type="ECO:0000313" key="1">
    <source>
        <dbReference type="EMBL" id="MDX9688194.1"/>
    </source>
</evidence>
<sequence length="245" mass="27310">MRNAAIGLILMLAGLGVLRAEEGKPEVNLVFLGFAGYSELSSSGEVVGRGVEMVERIFAEAGYPIRKSILPPARIWRGLENGSIHAWPGIFNKPGLIEHTIQTERDLGYVGINLYYLPGRAPPVWPDDLRNGSVITITNYTYTEELRNLLADPSRNLAILRSNSHTGAVKMLRQGRGDYLLDYRSQVQSALGSLEMEPLPWVPVVELPMRLLLSRHSGFAEQLKQDLDEAFDRLKARDAQMEVNL</sequence>
<gene>
    <name evidence="1" type="ORF">RED13_002641</name>
</gene>
<dbReference type="Gene3D" id="3.40.190.10">
    <property type="entry name" value="Periplasmic binding protein-like II"/>
    <property type="match status" value="2"/>
</dbReference>
<dbReference type="RefSeq" id="WP_320331707.1">
    <property type="nucleotide sequence ID" value="NZ_JAVRDO010000007.1"/>
</dbReference>
<organism evidence="1 2">
    <name type="scientific">Halopseudomonas formosensis</name>
    <dbReference type="NCBI Taxonomy" id="1002526"/>
    <lineage>
        <taxon>Bacteria</taxon>
        <taxon>Pseudomonadati</taxon>
        <taxon>Pseudomonadota</taxon>
        <taxon>Gammaproteobacteria</taxon>
        <taxon>Pseudomonadales</taxon>
        <taxon>Pseudomonadaceae</taxon>
        <taxon>Halopseudomonas</taxon>
    </lineage>
</organism>
<dbReference type="SUPFAM" id="SSF53850">
    <property type="entry name" value="Periplasmic binding protein-like II"/>
    <property type="match status" value="1"/>
</dbReference>